<reference evidence="1 2" key="1">
    <citation type="submission" date="2016-10" db="EMBL/GenBank/DDBJ databases">
        <authorList>
            <person name="de Groot N.N."/>
        </authorList>
    </citation>
    <scope>NUCLEOTIDE SEQUENCE [LARGE SCALE GENOMIC DNA]</scope>
    <source>
        <strain evidence="2">E92,LMG 26720,CCM 7988</strain>
    </source>
</reference>
<sequence>MKYSEKGFKQFYEYYFPQYITISMENNKRTSEQNKAFHLLVKERKFDKSKVEKMVLHYSGGVTEHSSELTESQMAALIAELQDGIQKSLNRMRTKINQIARGMGLIQGNDFSRLNKFVQKTFKVETIFKLPADDLRNCITALERWKQQAAKR</sequence>
<gene>
    <name evidence="1" type="ORF">SAMN04515674_101508</name>
</gene>
<organism evidence="1 2">
    <name type="scientific">Pseudarcicella hirudinis</name>
    <dbReference type="NCBI Taxonomy" id="1079859"/>
    <lineage>
        <taxon>Bacteria</taxon>
        <taxon>Pseudomonadati</taxon>
        <taxon>Bacteroidota</taxon>
        <taxon>Cytophagia</taxon>
        <taxon>Cytophagales</taxon>
        <taxon>Flectobacillaceae</taxon>
        <taxon>Pseudarcicella</taxon>
    </lineage>
</organism>
<name>A0A1I5MY17_9BACT</name>
<dbReference type="STRING" id="1079859.SAMN04515674_101508"/>
<accession>A0A1I5MY17</accession>
<dbReference type="Proteomes" id="UP000199306">
    <property type="component" value="Unassembled WGS sequence"/>
</dbReference>
<keyword evidence="2" id="KW-1185">Reference proteome</keyword>
<proteinExistence type="predicted"/>
<dbReference type="EMBL" id="FOXH01000001">
    <property type="protein sequence ID" value="SFP14515.1"/>
    <property type="molecule type" value="Genomic_DNA"/>
</dbReference>
<evidence type="ECO:0000313" key="2">
    <source>
        <dbReference type="Proteomes" id="UP000199306"/>
    </source>
</evidence>
<protein>
    <submittedName>
        <fullName evidence="1">Uncharacterized protein</fullName>
    </submittedName>
</protein>
<dbReference type="AlphaFoldDB" id="A0A1I5MY17"/>
<evidence type="ECO:0000313" key="1">
    <source>
        <dbReference type="EMBL" id="SFP14515.1"/>
    </source>
</evidence>